<dbReference type="SUPFAM" id="SSF48403">
    <property type="entry name" value="Ankyrin repeat"/>
    <property type="match status" value="2"/>
</dbReference>
<evidence type="ECO:0000313" key="5">
    <source>
        <dbReference type="Proteomes" id="UP001303373"/>
    </source>
</evidence>
<name>A0AAQ3R9W7_9PEZI</name>
<dbReference type="PANTHER" id="PTHR24123">
    <property type="entry name" value="ANKYRIN REPEAT-CONTAINING"/>
    <property type="match status" value="1"/>
</dbReference>
<dbReference type="PROSITE" id="PS50837">
    <property type="entry name" value="NACHT"/>
    <property type="match status" value="1"/>
</dbReference>
<dbReference type="PANTHER" id="PTHR24123:SF33">
    <property type="entry name" value="PROTEIN HOS4"/>
    <property type="match status" value="1"/>
</dbReference>
<dbReference type="Pfam" id="PF00023">
    <property type="entry name" value="Ank"/>
    <property type="match status" value="2"/>
</dbReference>
<evidence type="ECO:0000313" key="4">
    <source>
        <dbReference type="EMBL" id="WPH03584.1"/>
    </source>
</evidence>
<dbReference type="InterPro" id="IPR007111">
    <property type="entry name" value="NACHT_NTPase"/>
</dbReference>
<dbReference type="AlphaFoldDB" id="A0AAQ3R9W7"/>
<accession>A0AAQ3R9W7</accession>
<reference evidence="4 5" key="1">
    <citation type="submission" date="2023-11" db="EMBL/GenBank/DDBJ databases">
        <title>An acidophilic fungus is an integral part of prey digestion in a carnivorous sundew plant.</title>
        <authorList>
            <person name="Tsai I.J."/>
        </authorList>
    </citation>
    <scope>NUCLEOTIDE SEQUENCE [LARGE SCALE GENOMIC DNA]</scope>
    <source>
        <strain evidence="4">169a</strain>
    </source>
</reference>
<dbReference type="Gene3D" id="1.25.40.20">
    <property type="entry name" value="Ankyrin repeat-containing domain"/>
    <property type="match status" value="2"/>
</dbReference>
<dbReference type="Gene3D" id="3.40.50.300">
    <property type="entry name" value="P-loop containing nucleotide triphosphate hydrolases"/>
    <property type="match status" value="1"/>
</dbReference>
<evidence type="ECO:0000259" key="3">
    <source>
        <dbReference type="PROSITE" id="PS50837"/>
    </source>
</evidence>
<dbReference type="InterPro" id="IPR051165">
    <property type="entry name" value="Multifunctional_ANK_Repeat"/>
</dbReference>
<dbReference type="Proteomes" id="UP001303373">
    <property type="component" value="Chromosome 11"/>
</dbReference>
<proteinExistence type="predicted"/>
<dbReference type="Pfam" id="PF12796">
    <property type="entry name" value="Ank_2"/>
    <property type="match status" value="4"/>
</dbReference>
<evidence type="ECO:0000256" key="1">
    <source>
        <dbReference type="ARBA" id="ARBA00022737"/>
    </source>
</evidence>
<dbReference type="InterPro" id="IPR002110">
    <property type="entry name" value="Ankyrin_rpt"/>
</dbReference>
<keyword evidence="2" id="KW-0040">ANK repeat</keyword>
<keyword evidence="1" id="KW-0677">Repeat</keyword>
<dbReference type="InterPro" id="IPR056884">
    <property type="entry name" value="NPHP3-like_N"/>
</dbReference>
<organism evidence="4 5">
    <name type="scientific">Acrodontium crateriforme</name>
    <dbReference type="NCBI Taxonomy" id="150365"/>
    <lineage>
        <taxon>Eukaryota</taxon>
        <taxon>Fungi</taxon>
        <taxon>Dikarya</taxon>
        <taxon>Ascomycota</taxon>
        <taxon>Pezizomycotina</taxon>
        <taxon>Dothideomycetes</taxon>
        <taxon>Dothideomycetidae</taxon>
        <taxon>Mycosphaerellales</taxon>
        <taxon>Teratosphaeriaceae</taxon>
        <taxon>Acrodontium</taxon>
    </lineage>
</organism>
<keyword evidence="5" id="KW-1185">Reference proteome</keyword>
<dbReference type="SUPFAM" id="SSF52540">
    <property type="entry name" value="P-loop containing nucleoside triphosphate hydrolases"/>
    <property type="match status" value="1"/>
</dbReference>
<dbReference type="InterPro" id="IPR027417">
    <property type="entry name" value="P-loop_NTPase"/>
</dbReference>
<dbReference type="InterPro" id="IPR036770">
    <property type="entry name" value="Ankyrin_rpt-contain_sf"/>
</dbReference>
<gene>
    <name evidence="4" type="ORF">R9X50_00646600</name>
</gene>
<evidence type="ECO:0000256" key="2">
    <source>
        <dbReference type="ARBA" id="ARBA00023043"/>
    </source>
</evidence>
<sequence length="1172" mass="129160">MDVAGSAVGIASLGIQICQGLLWYYDGWKDFESNTSSAYASIVDLSRTLALLRVSLDGGSLDPEKTERVKQCLQSCEDGIVKLSKRLRELRTYSDPEGFQQKARSAMQRSWFPFQQSTLKALQHTVKGIMVHLSLAFDVLHFDLSMNTQQSLDKADNRAKELAVRALAIENSLKLVFVQNQHILAAQQSEKVRKITRWLSPPDPWTNHNDARRIHVPDTGTWLLALKQYKRWKAGSIRHIWLVGNVGCGKTVLCSTAIDDIQAYCETAAEVATAVFYFTTSDNRKQTYDNLLCSMVAQFAWKEPGLSMLQKVHDEQGGSMPSPDEYEKILVASLQSCKAVFLFLDALDECPKDGALQDILDLVELRLLAEMPNLKIFATSREVPVVRECMAKIGAHVMTVAARSVDVDIQKYVLRELSEDRQLKRLNEKLKTLVERTILDKVDGMFRLAYYQLLELKKLGSTKPKHVEEALLNLPADLEEAYERMLTAINKTVRPDAITLLRWLAYAQSPPSLGELAEATIIDLSGEGTVDTDGRGHVEDTLHILAGFVTINDIDNIIEQSGTNFESDLLEFKQGDSIITLGQQIGSRTKVKLAHASVKEFLEGKRILEGTAKDFHFNCATEHKFLADCCVVYIMHYSNSALKISSTEDRAALPLLDYATRSWFYHSRLHECQEVRRETLLLKTERARRDWLLLYTPHDPDEFLSKFYSSSMQLEIESDLYYASVLGLDRVATSLIKQGAQMNIQGGHYGNALQAASQGGYERIVEMLIKEKANVNAQGGYFGNALQAASHEGYERIVEMLIEQKADVNAPGGQYGSALSASSAQGHEKVVALLLKEEANVNAEGGYYGNALQAASRGGYERIVEMLIKENANVNAQGGPYGNALQAASRGGYERIVEMLINENANVNAEGGYYGNALQAASQGGYERIVEMLIKENANVNAQGGPYGNALQAASRGGYERIVEMLIKENANVNAQGGQYGNALQAASQGGYERIVEMLIKEEANVNAEGGYYGNALQAASRGGYERIVEMLIKENANVNAQGGQYGNALQAASQGGYERIVEMLIKEEANVNAQGGPYGNALQAASRGGYERIVEMLIKENANVNAQGGQYGNALQAASRGGYERIVEMLIKENANVNAQGGQYGNALQAASRGGYERIVGILEREGVLKV</sequence>
<dbReference type="SMART" id="SM00248">
    <property type="entry name" value="ANK"/>
    <property type="match status" value="13"/>
</dbReference>
<feature type="domain" description="NACHT" evidence="3">
    <location>
        <begin position="238"/>
        <end position="381"/>
    </location>
</feature>
<protein>
    <recommendedName>
        <fullName evidence="3">NACHT domain-containing protein</fullName>
    </recommendedName>
</protein>
<dbReference type="EMBL" id="CP138590">
    <property type="protein sequence ID" value="WPH03584.1"/>
    <property type="molecule type" value="Genomic_DNA"/>
</dbReference>
<dbReference type="Pfam" id="PF24883">
    <property type="entry name" value="NPHP3_N"/>
    <property type="match status" value="1"/>
</dbReference>